<feature type="chain" id="PRO_5019427518" evidence="1">
    <location>
        <begin position="18"/>
        <end position="81"/>
    </location>
</feature>
<evidence type="ECO:0000313" key="2">
    <source>
        <dbReference type="EMBL" id="RJF71899.1"/>
    </source>
</evidence>
<sequence length="81" mass="8832">MKKILLVTLTVLCVASAQESFQLAQSQHCQVRKEGAGEVKLTGPVQSGVDGLTTIKDVLVTNPRITQWFDQTLTWYAVNAG</sequence>
<protein>
    <submittedName>
        <fullName evidence="2">Uncharacterized protein</fullName>
    </submittedName>
</protein>
<dbReference type="Proteomes" id="UP000286287">
    <property type="component" value="Unassembled WGS sequence"/>
</dbReference>
<keyword evidence="1" id="KW-0732">Signal</keyword>
<keyword evidence="3" id="KW-1185">Reference proteome</keyword>
<reference evidence="2 3" key="1">
    <citation type="submission" date="2018-09" db="EMBL/GenBank/DDBJ databases">
        <authorList>
            <person name="Zhu H."/>
        </authorList>
    </citation>
    <scope>NUCLEOTIDE SEQUENCE [LARGE SCALE GENOMIC DNA]</scope>
    <source>
        <strain evidence="2 3">K2S05-167</strain>
    </source>
</reference>
<comment type="caution">
    <text evidence="2">The sequence shown here is derived from an EMBL/GenBank/DDBJ whole genome shotgun (WGS) entry which is preliminary data.</text>
</comment>
<organism evidence="2 3">
    <name type="scientific">Deinococcus cavernae</name>
    <dbReference type="NCBI Taxonomy" id="2320857"/>
    <lineage>
        <taxon>Bacteria</taxon>
        <taxon>Thermotogati</taxon>
        <taxon>Deinococcota</taxon>
        <taxon>Deinococci</taxon>
        <taxon>Deinococcales</taxon>
        <taxon>Deinococcaceae</taxon>
        <taxon>Deinococcus</taxon>
    </lineage>
</organism>
<gene>
    <name evidence="2" type="ORF">D3875_10320</name>
</gene>
<dbReference type="AlphaFoldDB" id="A0A418V760"/>
<evidence type="ECO:0000313" key="3">
    <source>
        <dbReference type="Proteomes" id="UP000286287"/>
    </source>
</evidence>
<name>A0A418V760_9DEIO</name>
<dbReference type="EMBL" id="QYUJ01000014">
    <property type="protein sequence ID" value="RJF71899.1"/>
    <property type="molecule type" value="Genomic_DNA"/>
</dbReference>
<feature type="signal peptide" evidence="1">
    <location>
        <begin position="1"/>
        <end position="17"/>
    </location>
</feature>
<accession>A0A418V760</accession>
<evidence type="ECO:0000256" key="1">
    <source>
        <dbReference type="SAM" id="SignalP"/>
    </source>
</evidence>
<proteinExistence type="predicted"/>